<keyword evidence="2" id="KW-1185">Reference proteome</keyword>
<name>A0ABR0KTG1_9PEZI</name>
<gene>
    <name evidence="1" type="ORF">LTR16_002233</name>
</gene>
<feature type="non-terminal residue" evidence="1">
    <location>
        <position position="1"/>
    </location>
</feature>
<organism evidence="1 2">
    <name type="scientific">Cryomyces antarcticus</name>
    <dbReference type="NCBI Taxonomy" id="329879"/>
    <lineage>
        <taxon>Eukaryota</taxon>
        <taxon>Fungi</taxon>
        <taxon>Dikarya</taxon>
        <taxon>Ascomycota</taxon>
        <taxon>Pezizomycotina</taxon>
        <taxon>Dothideomycetes</taxon>
        <taxon>Dothideomycetes incertae sedis</taxon>
        <taxon>Cryomyces</taxon>
    </lineage>
</organism>
<protein>
    <submittedName>
        <fullName evidence="1">Uncharacterized protein</fullName>
    </submittedName>
</protein>
<comment type="caution">
    <text evidence="1">The sequence shown here is derived from an EMBL/GenBank/DDBJ whole genome shotgun (WGS) entry which is preliminary data.</text>
</comment>
<accession>A0ABR0KTG1</accession>
<dbReference type="Proteomes" id="UP001357485">
    <property type="component" value="Unassembled WGS sequence"/>
</dbReference>
<evidence type="ECO:0000313" key="2">
    <source>
        <dbReference type="Proteomes" id="UP001357485"/>
    </source>
</evidence>
<dbReference type="EMBL" id="JAVRRA010024781">
    <property type="protein sequence ID" value="KAK5129338.1"/>
    <property type="molecule type" value="Genomic_DNA"/>
</dbReference>
<reference evidence="1 2" key="1">
    <citation type="submission" date="2023-08" db="EMBL/GenBank/DDBJ databases">
        <title>Black Yeasts Isolated from many extreme environments.</title>
        <authorList>
            <person name="Coleine C."/>
            <person name="Stajich J.E."/>
            <person name="Selbmann L."/>
        </authorList>
    </citation>
    <scope>NUCLEOTIDE SEQUENCE [LARGE SCALE GENOMIC DNA]</scope>
    <source>
        <strain evidence="1 2">CCFEE 536</strain>
    </source>
</reference>
<sequence length="88" mass="8615">QAKAATTTANTPPAGAATELPAAFAVADAEAALAVAEEAALAVVAERALEDEAVVAAATEPDAELDADAAALVEEPVADAVLEELGYL</sequence>
<evidence type="ECO:0000313" key="1">
    <source>
        <dbReference type="EMBL" id="KAK5129338.1"/>
    </source>
</evidence>
<proteinExistence type="predicted"/>